<proteinExistence type="predicted"/>
<dbReference type="STRING" id="1798407.A3A16_03165"/>
<protein>
    <submittedName>
        <fullName evidence="1">Uncharacterized protein</fullName>
    </submittedName>
</protein>
<evidence type="ECO:0000313" key="1">
    <source>
        <dbReference type="EMBL" id="OGY65424.1"/>
    </source>
</evidence>
<reference evidence="1 2" key="1">
    <citation type="journal article" date="2016" name="Nat. Commun.">
        <title>Thousands of microbial genomes shed light on interconnected biogeochemical processes in an aquifer system.</title>
        <authorList>
            <person name="Anantharaman K."/>
            <person name="Brown C.T."/>
            <person name="Hug L.A."/>
            <person name="Sharon I."/>
            <person name="Castelle C.J."/>
            <person name="Probst A.J."/>
            <person name="Thomas B.C."/>
            <person name="Singh A."/>
            <person name="Wilkins M.J."/>
            <person name="Karaoz U."/>
            <person name="Brodie E.L."/>
            <person name="Williams K.H."/>
            <person name="Hubbard S.S."/>
            <person name="Banfield J.F."/>
        </authorList>
    </citation>
    <scope>NUCLEOTIDE SEQUENCE [LARGE SCALE GENOMIC DNA]</scope>
</reference>
<comment type="caution">
    <text evidence="1">The sequence shown here is derived from an EMBL/GenBank/DDBJ whole genome shotgun (WGS) entry which is preliminary data.</text>
</comment>
<gene>
    <name evidence="1" type="ORF">A3A16_03165</name>
</gene>
<dbReference type="AlphaFoldDB" id="A0A1G1ZLJ7"/>
<accession>A0A1G1ZLJ7</accession>
<evidence type="ECO:0000313" key="2">
    <source>
        <dbReference type="Proteomes" id="UP000177942"/>
    </source>
</evidence>
<dbReference type="Proteomes" id="UP000177942">
    <property type="component" value="Unassembled WGS sequence"/>
</dbReference>
<sequence length="79" mass="8426">MAFKKIILLLTIQGLFFYLWLAVAQADTANVVPDAKHANDNTGEAISEIISDNSVVNPDTLSAVAASDGTYTEVASDLR</sequence>
<organism evidence="1 2">
    <name type="scientific">Candidatus Harrisonbacteria bacterium RIFCSPLOWO2_01_FULL_44_18</name>
    <dbReference type="NCBI Taxonomy" id="1798407"/>
    <lineage>
        <taxon>Bacteria</taxon>
        <taxon>Candidatus Harrisoniibacteriota</taxon>
    </lineage>
</organism>
<name>A0A1G1ZLJ7_9BACT</name>
<dbReference type="EMBL" id="MHJJ01000010">
    <property type="protein sequence ID" value="OGY65424.1"/>
    <property type="molecule type" value="Genomic_DNA"/>
</dbReference>